<comment type="caution">
    <text evidence="1">The sequence shown here is derived from an EMBL/GenBank/DDBJ whole genome shotgun (WGS) entry which is preliminary data.</text>
</comment>
<evidence type="ECO:0000313" key="2">
    <source>
        <dbReference type="Proteomes" id="UP000248329"/>
    </source>
</evidence>
<name>A0AC61L2Y8_9EURY</name>
<proteinExistence type="predicted"/>
<protein>
    <submittedName>
        <fullName evidence="1">Uncharacterized protein</fullName>
    </submittedName>
</protein>
<gene>
    <name evidence="1" type="ORF">C4B59_08720</name>
</gene>
<dbReference type="Proteomes" id="UP000248329">
    <property type="component" value="Unassembled WGS sequence"/>
</dbReference>
<dbReference type="EMBL" id="PQXF01000014">
    <property type="protein sequence ID" value="PXF60592.1"/>
    <property type="molecule type" value="Genomic_DNA"/>
</dbReference>
<reference evidence="1" key="1">
    <citation type="submission" date="2018-01" db="EMBL/GenBank/DDBJ databases">
        <authorList>
            <person name="Krukenberg V."/>
        </authorList>
    </citation>
    <scope>NUCLEOTIDE SEQUENCE</scope>
    <source>
        <strain evidence="1">E20ANME2</strain>
    </source>
</reference>
<evidence type="ECO:0000313" key="1">
    <source>
        <dbReference type="EMBL" id="PXF60592.1"/>
    </source>
</evidence>
<organism evidence="1 2">
    <name type="scientific">Candidatus Methanogaster sp</name>
    <dbReference type="NCBI Taxonomy" id="3386292"/>
    <lineage>
        <taxon>Archaea</taxon>
        <taxon>Methanobacteriati</taxon>
        <taxon>Methanobacteriota</taxon>
        <taxon>Stenosarchaea group</taxon>
        <taxon>Methanomicrobia</taxon>
        <taxon>Methanosarcinales</taxon>
        <taxon>ANME-2 cluster</taxon>
        <taxon>Candidatus Methanogasteraceae</taxon>
        <taxon>Candidatus Methanogaster</taxon>
    </lineage>
</organism>
<accession>A0AC61L2Y8</accession>
<sequence>MCTNKIRRKKPGSVVPIAVLVLLISTVFVVPVFAATKPDNPIFRDGIVMTAAAGKDTMDLDNGIYSVSVLDVRGCSGEGTYTIATGSGHPVPNENVLWSDANHEFWSTYLTVRVYETGKEYVSTTTGPTQSSGYTVVDLDDCSPDTTLSGNEIHTTWTTGEGLLINQIIAIEGSMPTDSRVRVTTHITNNNDTANMSVGIRYVWDLAIGGEDGSWFAERRPDSDWIDTECEWVTLGFRNYATTNDPNSSIFIVWGNLTVYDALVPPATTPDRLQFVAWGSSGDGVFDHAFDYTPTGQTLAGSGSDSAIAYYWGDDETNAITLSPGESDSVTQYLYVTPPPPLPVPNLTPIGIVTLIGLLTFIGAGVIARRR</sequence>